<evidence type="ECO:0000256" key="8">
    <source>
        <dbReference type="ARBA" id="ARBA00045608"/>
    </source>
</evidence>
<keyword evidence="6 9" id="KW-1133">Transmembrane helix</keyword>
<evidence type="ECO:0000256" key="4">
    <source>
        <dbReference type="ARBA" id="ARBA00022692"/>
    </source>
</evidence>
<evidence type="ECO:0000256" key="9">
    <source>
        <dbReference type="SAM" id="Phobius"/>
    </source>
</evidence>
<comment type="caution">
    <text evidence="10">The sequence shown here is derived from an EMBL/GenBank/DDBJ whole genome shotgun (WGS) entry which is preliminary data.</text>
</comment>
<evidence type="ECO:0000256" key="2">
    <source>
        <dbReference type="ARBA" id="ARBA00007324"/>
    </source>
</evidence>
<keyword evidence="7 9" id="KW-0472">Membrane</keyword>
<dbReference type="GO" id="GO:0006465">
    <property type="term" value="P:signal peptide processing"/>
    <property type="evidence" value="ECO:0007669"/>
    <property type="project" value="InterPro"/>
</dbReference>
<feature type="transmembrane region" description="Helical" evidence="9">
    <location>
        <begin position="95"/>
        <end position="114"/>
    </location>
</feature>
<name>A0A545VFC2_9HYPO</name>
<keyword evidence="11" id="KW-1185">Reference proteome</keyword>
<dbReference type="EMBL" id="SPUK01000001">
    <property type="protein sequence ID" value="TQW00422.1"/>
    <property type="molecule type" value="Genomic_DNA"/>
</dbReference>
<evidence type="ECO:0000256" key="6">
    <source>
        <dbReference type="ARBA" id="ARBA00022989"/>
    </source>
</evidence>
<evidence type="ECO:0000256" key="5">
    <source>
        <dbReference type="ARBA" id="ARBA00022824"/>
    </source>
</evidence>
<reference evidence="10 11" key="1">
    <citation type="journal article" date="2019" name="Appl. Microbiol. Biotechnol.">
        <title>Genome sequence of Isaria javanica and comparative genome analysis insights into family S53 peptidase evolution in fungal entomopathogens.</title>
        <authorList>
            <person name="Lin R."/>
            <person name="Zhang X."/>
            <person name="Xin B."/>
            <person name="Zou M."/>
            <person name="Gao Y."/>
            <person name="Qin F."/>
            <person name="Hu Q."/>
            <person name="Xie B."/>
            <person name="Cheng X."/>
        </authorList>
    </citation>
    <scope>NUCLEOTIDE SEQUENCE [LARGE SCALE GENOMIC DNA]</scope>
    <source>
        <strain evidence="10 11">IJ1G</strain>
    </source>
</reference>
<dbReference type="GO" id="GO:0005787">
    <property type="term" value="C:signal peptidase complex"/>
    <property type="evidence" value="ECO:0007669"/>
    <property type="project" value="InterPro"/>
</dbReference>
<dbReference type="Proteomes" id="UP000315783">
    <property type="component" value="Unassembled WGS sequence"/>
</dbReference>
<evidence type="ECO:0000313" key="11">
    <source>
        <dbReference type="Proteomes" id="UP000315783"/>
    </source>
</evidence>
<comment type="function">
    <text evidence="8">Component of the signal peptidase complex (SPC) which catalyzes the cleavage of N-terminal signal sequences from nascent proteins as they are translocated into the lumen of the endoplasmic reticulum. Enhances the enzymatic activity of SPC and facilitates the interactions between different components of the translocation site.</text>
</comment>
<dbReference type="GO" id="GO:0045047">
    <property type="term" value="P:protein targeting to ER"/>
    <property type="evidence" value="ECO:0007669"/>
    <property type="project" value="TreeGrafter"/>
</dbReference>
<accession>A0A545VFC2</accession>
<feature type="transmembrane region" description="Helical" evidence="9">
    <location>
        <begin position="65"/>
        <end position="83"/>
    </location>
</feature>
<comment type="subcellular location">
    <subcellularLocation>
        <location evidence="1">Endoplasmic reticulum membrane</location>
        <topology evidence="1">Multi-pass membrane protein</topology>
    </subcellularLocation>
</comment>
<sequence>MAAEKIALYSLAGKFPSIDDLPVCARFLTPPAPARPPDLKNTSDDAIPNYLNSLKFKQTHFLQDVRLVLGYSSFSVAALCFLWDYKLGWDSTKHFTAAAVVVYMVINAALTYWMSYKEKNVIYEGTAPSGDKITISTTTKKNVPVYNLNIIVQPKRAGERSQTYTLARDFAGWFDEVGFFVAAPFQEMLASAVPLIGKQDPKRVKASQETLDANSELLDAVLAASATEGKGEARQRKR</sequence>
<evidence type="ECO:0000256" key="1">
    <source>
        <dbReference type="ARBA" id="ARBA00004477"/>
    </source>
</evidence>
<keyword evidence="4 9" id="KW-0812">Transmembrane</keyword>
<dbReference type="STRING" id="43265.A0A545VFC2"/>
<evidence type="ECO:0000256" key="7">
    <source>
        <dbReference type="ARBA" id="ARBA00023136"/>
    </source>
</evidence>
<dbReference type="Pfam" id="PF06703">
    <property type="entry name" value="SPC25"/>
    <property type="match status" value="1"/>
</dbReference>
<dbReference type="InterPro" id="IPR009582">
    <property type="entry name" value="Spc2/SPCS2"/>
</dbReference>
<gene>
    <name evidence="10" type="ORF">IF1G_00353</name>
</gene>
<proteinExistence type="inferred from homology"/>
<keyword evidence="5" id="KW-0256">Endoplasmic reticulum</keyword>
<dbReference type="AlphaFoldDB" id="A0A545VFC2"/>
<organism evidence="10 11">
    <name type="scientific">Cordyceps javanica</name>
    <dbReference type="NCBI Taxonomy" id="43265"/>
    <lineage>
        <taxon>Eukaryota</taxon>
        <taxon>Fungi</taxon>
        <taxon>Dikarya</taxon>
        <taxon>Ascomycota</taxon>
        <taxon>Pezizomycotina</taxon>
        <taxon>Sordariomycetes</taxon>
        <taxon>Hypocreomycetidae</taxon>
        <taxon>Hypocreales</taxon>
        <taxon>Cordycipitaceae</taxon>
        <taxon>Cordyceps</taxon>
    </lineage>
</organism>
<evidence type="ECO:0000313" key="10">
    <source>
        <dbReference type="EMBL" id="TQW00422.1"/>
    </source>
</evidence>
<evidence type="ECO:0000256" key="3">
    <source>
        <dbReference type="ARBA" id="ARBA00017057"/>
    </source>
</evidence>
<protein>
    <recommendedName>
        <fullName evidence="3">Signal peptidase complex subunit 2</fullName>
    </recommendedName>
</protein>
<dbReference type="PANTHER" id="PTHR13085:SF0">
    <property type="entry name" value="SIGNAL PEPTIDASE COMPLEX SUBUNIT 2"/>
    <property type="match status" value="1"/>
</dbReference>
<dbReference type="PANTHER" id="PTHR13085">
    <property type="entry name" value="MICROSOMAL SIGNAL PEPTIDASE 25 KDA SUBUNIT"/>
    <property type="match status" value="1"/>
</dbReference>
<comment type="similarity">
    <text evidence="2">Belongs to the SPCS2 family.</text>
</comment>